<feature type="transmembrane region" description="Helical" evidence="1">
    <location>
        <begin position="171"/>
        <end position="191"/>
    </location>
</feature>
<feature type="transmembrane region" description="Helical" evidence="1">
    <location>
        <begin position="16"/>
        <end position="38"/>
    </location>
</feature>
<feature type="transmembrane region" description="Helical" evidence="1">
    <location>
        <begin position="44"/>
        <end position="66"/>
    </location>
</feature>
<reference evidence="2 3" key="1">
    <citation type="submission" date="2015-01" db="EMBL/GenBank/DDBJ databases">
        <title>Genome Assembly of Bacillus badius MTCC 1458.</title>
        <authorList>
            <person name="Verma A."/>
            <person name="Khatri I."/>
            <person name="Mual P."/>
            <person name="Subramanian S."/>
            <person name="Krishnamurthi S."/>
        </authorList>
    </citation>
    <scope>NUCLEOTIDE SEQUENCE [LARGE SCALE GENOMIC DNA]</scope>
    <source>
        <strain evidence="2 3">MTCC 1458</strain>
    </source>
</reference>
<keyword evidence="1" id="KW-0472">Membrane</keyword>
<evidence type="ECO:0000313" key="2">
    <source>
        <dbReference type="EMBL" id="KIL78013.1"/>
    </source>
</evidence>
<comment type="caution">
    <text evidence="2">The sequence shown here is derived from an EMBL/GenBank/DDBJ whole genome shotgun (WGS) entry which is preliminary data.</text>
</comment>
<sequence>MFQGLLKKDFLLIKNYFWLWLIAVLAIYGAGLMFATYYDAFALVFPFIFMIYLFHLVLLPMTEMVLLKAEEKGQYWLHSTAGGMRLLLSKLVVALAVFLASLVLTDVLALITLNIANVQEYIHIPGRSVPYREGFLLNGALTAGALYFTVWGLFLWTVYHSLNAYPLLKKVRWGVVIAIYVAFQGLAAKMLEIPLIEKWFASWTVRVSEPGTQAWGIGAMSFSVENGAIQIWPIIVSVLFHVGLFLAAAWLLNRKVEV</sequence>
<protein>
    <submittedName>
        <fullName evidence="2">YhcE</fullName>
    </submittedName>
</protein>
<dbReference type="EMBL" id="JXLP01000011">
    <property type="protein sequence ID" value="KIL78013.1"/>
    <property type="molecule type" value="Genomic_DNA"/>
</dbReference>
<dbReference type="Proteomes" id="UP000031982">
    <property type="component" value="Unassembled WGS sequence"/>
</dbReference>
<proteinExistence type="predicted"/>
<feature type="transmembrane region" description="Helical" evidence="1">
    <location>
        <begin position="231"/>
        <end position="252"/>
    </location>
</feature>
<keyword evidence="1" id="KW-1133">Transmembrane helix</keyword>
<gene>
    <name evidence="2" type="ORF">SD77_0992</name>
</gene>
<name>A0ABR5ATD6_BACBA</name>
<keyword evidence="1" id="KW-0812">Transmembrane</keyword>
<dbReference type="RefSeq" id="WP_041097432.1">
    <property type="nucleotide sequence ID" value="NZ_JARTHD010000017.1"/>
</dbReference>
<accession>A0ABR5ATD6</accession>
<evidence type="ECO:0000313" key="3">
    <source>
        <dbReference type="Proteomes" id="UP000031982"/>
    </source>
</evidence>
<organism evidence="2 3">
    <name type="scientific">Bacillus badius</name>
    <dbReference type="NCBI Taxonomy" id="1455"/>
    <lineage>
        <taxon>Bacteria</taxon>
        <taxon>Bacillati</taxon>
        <taxon>Bacillota</taxon>
        <taxon>Bacilli</taxon>
        <taxon>Bacillales</taxon>
        <taxon>Bacillaceae</taxon>
        <taxon>Pseudobacillus</taxon>
    </lineage>
</organism>
<feature type="transmembrane region" description="Helical" evidence="1">
    <location>
        <begin position="87"/>
        <end position="115"/>
    </location>
</feature>
<evidence type="ECO:0000256" key="1">
    <source>
        <dbReference type="SAM" id="Phobius"/>
    </source>
</evidence>
<feature type="transmembrane region" description="Helical" evidence="1">
    <location>
        <begin position="135"/>
        <end position="159"/>
    </location>
</feature>
<keyword evidence="3" id="KW-1185">Reference proteome</keyword>